<name>A0A2S4UK98_9BASI</name>
<feature type="compositionally biased region" description="Polar residues" evidence="1">
    <location>
        <begin position="312"/>
        <end position="324"/>
    </location>
</feature>
<protein>
    <submittedName>
        <fullName evidence="2">Uncharacterized protein</fullName>
    </submittedName>
</protein>
<dbReference type="VEuPathDB" id="FungiDB:PSTT_14888"/>
<gene>
    <name evidence="2" type="ORF">PSTT_14888</name>
</gene>
<dbReference type="AlphaFoldDB" id="A0A2S4UK98"/>
<feature type="region of interest" description="Disordered" evidence="1">
    <location>
        <begin position="21"/>
        <end position="54"/>
    </location>
</feature>
<keyword evidence="3" id="KW-1185">Reference proteome</keyword>
<comment type="caution">
    <text evidence="2">The sequence shown here is derived from an EMBL/GenBank/DDBJ whole genome shotgun (WGS) entry which is preliminary data.</text>
</comment>
<dbReference type="EMBL" id="PKSL01000250">
    <property type="protein sequence ID" value="POV97742.1"/>
    <property type="molecule type" value="Genomic_DNA"/>
</dbReference>
<organism evidence="2 3">
    <name type="scientific">Puccinia striiformis</name>
    <dbReference type="NCBI Taxonomy" id="27350"/>
    <lineage>
        <taxon>Eukaryota</taxon>
        <taxon>Fungi</taxon>
        <taxon>Dikarya</taxon>
        <taxon>Basidiomycota</taxon>
        <taxon>Pucciniomycotina</taxon>
        <taxon>Pucciniomycetes</taxon>
        <taxon>Pucciniales</taxon>
        <taxon>Pucciniaceae</taxon>
        <taxon>Puccinia</taxon>
    </lineage>
</organism>
<feature type="region of interest" description="Disordered" evidence="1">
    <location>
        <begin position="262"/>
        <end position="328"/>
    </location>
</feature>
<evidence type="ECO:0000313" key="2">
    <source>
        <dbReference type="EMBL" id="POV97742.1"/>
    </source>
</evidence>
<reference evidence="2" key="1">
    <citation type="submission" date="2017-12" db="EMBL/GenBank/DDBJ databases">
        <title>Gene loss provides genomic basis for host adaptation in cereal stripe rust fungi.</title>
        <authorList>
            <person name="Xia C."/>
        </authorList>
    </citation>
    <scope>NUCLEOTIDE SEQUENCE [LARGE SCALE GENOMIC DNA]</scope>
    <source>
        <strain evidence="2">93-210</strain>
    </source>
</reference>
<evidence type="ECO:0000256" key="1">
    <source>
        <dbReference type="SAM" id="MobiDB-lite"/>
    </source>
</evidence>
<proteinExistence type="predicted"/>
<accession>A0A2S4UK98</accession>
<feature type="region of interest" description="Disordered" evidence="1">
    <location>
        <begin position="367"/>
        <end position="411"/>
    </location>
</feature>
<sequence length="411" mass="45905">MHPNSFVPSVFQQERLAELRRKEELARNKPKPVSIEPSLGAIDENGADSPIDEEAERREMERLMAGDKEKVAVREEKKKRNWNGIHSILLKSQGLIKPLTPEEREKERLYKDKMAWLVEQRKTEKLRELEKEKTKKMGDAKDQATREYENRMREAAAAKDAMEAYRHYKPDVELNIMMSLGESCLVKKLGKLSPISFMVKVLVKLKLKNALRKSRRKEISCNGIRRYANRNERGVPKATREIRISDDDLIGWKQRIAPHQEEFLSSLSKPSGSGTGKKTKGSNKELIGANSLHPNKHHKHTISSGPDLMNGLGSQLNSGISSSMDGFHTPSGFMAPRKAGFKPIAANANNTQLKSSSLLNSVLDKSTLPNSSVNSSSSTSKSKISIGLNNVGKRKADDLPDGGPPDNKRPA</sequence>
<evidence type="ECO:0000313" key="3">
    <source>
        <dbReference type="Proteomes" id="UP000239156"/>
    </source>
</evidence>
<dbReference type="Proteomes" id="UP000239156">
    <property type="component" value="Unassembled WGS sequence"/>
</dbReference>
<dbReference type="VEuPathDB" id="FungiDB:PSHT_01492"/>
<feature type="compositionally biased region" description="Low complexity" evidence="1">
    <location>
        <begin position="367"/>
        <end position="386"/>
    </location>
</feature>